<reference evidence="3 4" key="1">
    <citation type="submission" date="2023-10" db="EMBL/GenBank/DDBJ databases">
        <title>Glaciecola aquimarina strain GGW-M5 nov., isolated from a coastal seawater.</title>
        <authorList>
            <person name="Bayburt H."/>
            <person name="Kim J.M."/>
            <person name="Choi B.J."/>
            <person name="Jeon C.O."/>
        </authorList>
    </citation>
    <scope>NUCLEOTIDE SEQUENCE [LARGE SCALE GENOMIC DNA]</scope>
    <source>
        <strain evidence="3 4">KCTC 32108</strain>
    </source>
</reference>
<dbReference type="PANTHER" id="PTHR32309">
    <property type="entry name" value="TYROSINE-PROTEIN KINASE"/>
    <property type="match status" value="1"/>
</dbReference>
<gene>
    <name evidence="3" type="ORF">RS130_04765</name>
</gene>
<dbReference type="InterPro" id="IPR050445">
    <property type="entry name" value="Bact_polysacc_biosynth/exp"/>
</dbReference>
<proteinExistence type="predicted"/>
<evidence type="ECO:0000313" key="4">
    <source>
        <dbReference type="Proteomes" id="UP001247805"/>
    </source>
</evidence>
<keyword evidence="1" id="KW-0175">Coiled coil</keyword>
<accession>A0ABU3STL2</accession>
<dbReference type="Proteomes" id="UP001247805">
    <property type="component" value="Unassembled WGS sequence"/>
</dbReference>
<name>A0ABU3STL2_9ALTE</name>
<keyword evidence="2" id="KW-0812">Transmembrane</keyword>
<protein>
    <submittedName>
        <fullName evidence="3">Uncharacterized protein</fullName>
    </submittedName>
</protein>
<keyword evidence="4" id="KW-1185">Reference proteome</keyword>
<comment type="caution">
    <text evidence="3">The sequence shown here is derived from an EMBL/GenBank/DDBJ whole genome shotgun (WGS) entry which is preliminary data.</text>
</comment>
<evidence type="ECO:0000313" key="3">
    <source>
        <dbReference type="EMBL" id="MDU0353334.1"/>
    </source>
</evidence>
<keyword evidence="2" id="KW-1133">Transmembrane helix</keyword>
<evidence type="ECO:0000256" key="2">
    <source>
        <dbReference type="SAM" id="Phobius"/>
    </source>
</evidence>
<sequence>MTQSVLHTLEQNVGLQVTPESKPQLFSAAANGRFITLSANHHSAEILQPVLSTWIAEYLALESAEKVKNNSQNLASSNTQLQSIEQKITAKQRAIELFAKENDITSLERDENRVLNKIKALSANLDQAIAERTAAQSSLNSLLESVNKGQSIIRDIDKEQINKTRQELQLLQSELTALESKYTQVYLARDPVIVAKQQTQLALKQSLAEQLEQSQQYYLQEAERDLSQSIDNVKQTERQFRLENKQAQDFSQRLQAYKVLTTELDAIQQQAQTIRDNLVVQEVSKPFDATITILEQPFTPESPTGPDYWRMTIFSLLASLGCGVFALLLFGYIVKQKQPTNTATNFVVMPGQL</sequence>
<feature type="coiled-coil region" evidence="1">
    <location>
        <begin position="81"/>
        <end position="277"/>
    </location>
</feature>
<organism evidence="3 4">
    <name type="scientific">Paraglaciecola aquimarina</name>
    <dbReference type="NCBI Taxonomy" id="1235557"/>
    <lineage>
        <taxon>Bacteria</taxon>
        <taxon>Pseudomonadati</taxon>
        <taxon>Pseudomonadota</taxon>
        <taxon>Gammaproteobacteria</taxon>
        <taxon>Alteromonadales</taxon>
        <taxon>Alteromonadaceae</taxon>
        <taxon>Paraglaciecola</taxon>
    </lineage>
</organism>
<dbReference type="EMBL" id="JAWDIO010000002">
    <property type="protein sequence ID" value="MDU0353334.1"/>
    <property type="molecule type" value="Genomic_DNA"/>
</dbReference>
<feature type="transmembrane region" description="Helical" evidence="2">
    <location>
        <begin position="308"/>
        <end position="334"/>
    </location>
</feature>
<dbReference type="PANTHER" id="PTHR32309:SF13">
    <property type="entry name" value="FERRIC ENTEROBACTIN TRANSPORT PROTEIN FEPE"/>
    <property type="match status" value="1"/>
</dbReference>
<keyword evidence="2" id="KW-0472">Membrane</keyword>
<evidence type="ECO:0000256" key="1">
    <source>
        <dbReference type="SAM" id="Coils"/>
    </source>
</evidence>
<dbReference type="RefSeq" id="WP_316025016.1">
    <property type="nucleotide sequence ID" value="NZ_JAWDIO010000002.1"/>
</dbReference>